<protein>
    <submittedName>
        <fullName evidence="2">Uncharacterized protein</fullName>
    </submittedName>
</protein>
<accession>A0A077WGB2</accession>
<dbReference type="OrthoDB" id="10256309at2759"/>
<name>A0A077WGB2_9FUNG</name>
<reference evidence="2" key="1">
    <citation type="journal article" date="2014" name="Genome Announc.">
        <title>De novo whole-genome sequence and genome annotation of Lichtheimia ramosa.</title>
        <authorList>
            <person name="Linde J."/>
            <person name="Schwartze V."/>
            <person name="Binder U."/>
            <person name="Lass-Florl C."/>
            <person name="Voigt K."/>
            <person name="Horn F."/>
        </authorList>
    </citation>
    <scope>NUCLEOTIDE SEQUENCE</scope>
    <source>
        <strain evidence="2">JMRC FSU:6197</strain>
    </source>
</reference>
<keyword evidence="1" id="KW-0175">Coiled coil</keyword>
<feature type="coiled-coil region" evidence="1">
    <location>
        <begin position="95"/>
        <end position="178"/>
    </location>
</feature>
<sequence length="318" mass="36424">MASSTAEQSIGKIDELTHAIASLAHVEKPYQDGCVIKRKLSVKRAPVDQALTEAQAKLNMWKTDRDALDHWTLQWIVSFCMCELASEKDRCDKGIKKAQELVDTAQEKVDEADEEDREADNKIQKLAVDYRSLQSQRDELTELLDNVFSTQDGSFSTVDDLKKQVEEAEAAVQQIKSNDEKLIQVKQLLKKADMALLEAVIDLRQSRDAKNLGQGQVYFPQAAYEAIKSARELYPTLPTIDPPQEYVKEADETGAFYSPMQRYLWEIRQRLASLVEWCDKQEVEHMYEEAERLVDVGTKVDAWNLERRRIIKDVILQA</sequence>
<gene>
    <name evidence="2" type="ORF">LRAMOSA08245</name>
</gene>
<proteinExistence type="predicted"/>
<evidence type="ECO:0000256" key="1">
    <source>
        <dbReference type="SAM" id="Coils"/>
    </source>
</evidence>
<dbReference type="AlphaFoldDB" id="A0A077WGB2"/>
<evidence type="ECO:0000313" key="2">
    <source>
        <dbReference type="EMBL" id="CDS05717.1"/>
    </source>
</evidence>
<dbReference type="EMBL" id="LK023317">
    <property type="protein sequence ID" value="CDS05717.1"/>
    <property type="molecule type" value="Genomic_DNA"/>
</dbReference>
<organism evidence="2">
    <name type="scientific">Lichtheimia ramosa</name>
    <dbReference type="NCBI Taxonomy" id="688394"/>
    <lineage>
        <taxon>Eukaryota</taxon>
        <taxon>Fungi</taxon>
        <taxon>Fungi incertae sedis</taxon>
        <taxon>Mucoromycota</taxon>
        <taxon>Mucoromycotina</taxon>
        <taxon>Mucoromycetes</taxon>
        <taxon>Mucorales</taxon>
        <taxon>Lichtheimiaceae</taxon>
        <taxon>Lichtheimia</taxon>
    </lineage>
</organism>